<reference evidence="2" key="1">
    <citation type="journal article" date="2015" name="Nat. Plants">
        <title>Genome expansion of Arabis alpina linked with retrotransposition and reduced symmetric DNA methylation.</title>
        <authorList>
            <person name="Willing E.M."/>
            <person name="Rawat V."/>
            <person name="Mandakova T."/>
            <person name="Maumus F."/>
            <person name="James G.V."/>
            <person name="Nordstroem K.J."/>
            <person name="Becker C."/>
            <person name="Warthmann N."/>
            <person name="Chica C."/>
            <person name="Szarzynska B."/>
            <person name="Zytnicki M."/>
            <person name="Albani M.C."/>
            <person name="Kiefer C."/>
            <person name="Bergonzi S."/>
            <person name="Castaings L."/>
            <person name="Mateos J.L."/>
            <person name="Berns M.C."/>
            <person name="Bujdoso N."/>
            <person name="Piofczyk T."/>
            <person name="de Lorenzo L."/>
            <person name="Barrero-Sicilia C."/>
            <person name="Mateos I."/>
            <person name="Piednoel M."/>
            <person name="Hagmann J."/>
            <person name="Chen-Min-Tao R."/>
            <person name="Iglesias-Fernandez R."/>
            <person name="Schuster S.C."/>
            <person name="Alonso-Blanco C."/>
            <person name="Roudier F."/>
            <person name="Carbonero P."/>
            <person name="Paz-Ares J."/>
            <person name="Davis S.J."/>
            <person name="Pecinka A."/>
            <person name="Quesneville H."/>
            <person name="Colot V."/>
            <person name="Lysak M.A."/>
            <person name="Weigel D."/>
            <person name="Coupland G."/>
            <person name="Schneeberger K."/>
        </authorList>
    </citation>
    <scope>NUCLEOTIDE SEQUENCE [LARGE SCALE GENOMIC DNA]</scope>
    <source>
        <strain evidence="2">cv. Pajares</strain>
    </source>
</reference>
<organism evidence="1 2">
    <name type="scientific">Arabis alpina</name>
    <name type="common">Alpine rock-cress</name>
    <dbReference type="NCBI Taxonomy" id="50452"/>
    <lineage>
        <taxon>Eukaryota</taxon>
        <taxon>Viridiplantae</taxon>
        <taxon>Streptophyta</taxon>
        <taxon>Embryophyta</taxon>
        <taxon>Tracheophyta</taxon>
        <taxon>Spermatophyta</taxon>
        <taxon>Magnoliopsida</taxon>
        <taxon>eudicotyledons</taxon>
        <taxon>Gunneridae</taxon>
        <taxon>Pentapetalae</taxon>
        <taxon>rosids</taxon>
        <taxon>malvids</taxon>
        <taxon>Brassicales</taxon>
        <taxon>Brassicaceae</taxon>
        <taxon>Arabideae</taxon>
        <taxon>Arabis</taxon>
    </lineage>
</organism>
<gene>
    <name evidence="1" type="ordered locus">AALP_Aa6g033600</name>
</gene>
<dbReference type="Proteomes" id="UP000029120">
    <property type="component" value="Chromosome 6"/>
</dbReference>
<accession>A0A087GLU8</accession>
<dbReference type="AlphaFoldDB" id="A0A087GLU8"/>
<keyword evidence="2" id="KW-1185">Reference proteome</keyword>
<dbReference type="InterPro" id="IPR036282">
    <property type="entry name" value="Glutathione-S-Trfase_C_sf"/>
</dbReference>
<proteinExistence type="predicted"/>
<sequence>MFCFQLCVWVCCFEIFKLFTERPRVNEWLTEITKRPGSQKILQ</sequence>
<protein>
    <recommendedName>
        <fullName evidence="3">GST C-terminal domain-containing protein</fullName>
    </recommendedName>
</protein>
<evidence type="ECO:0008006" key="3">
    <source>
        <dbReference type="Google" id="ProtNLM"/>
    </source>
</evidence>
<name>A0A087GLU8_ARAAL</name>
<evidence type="ECO:0000313" key="1">
    <source>
        <dbReference type="EMBL" id="KFK30850.1"/>
    </source>
</evidence>
<evidence type="ECO:0000313" key="2">
    <source>
        <dbReference type="Proteomes" id="UP000029120"/>
    </source>
</evidence>
<dbReference type="SUPFAM" id="SSF47616">
    <property type="entry name" value="GST C-terminal domain-like"/>
    <property type="match status" value="1"/>
</dbReference>
<dbReference type="Gramene" id="KFK30850">
    <property type="protein sequence ID" value="KFK30850"/>
    <property type="gene ID" value="AALP_AA6G033600"/>
</dbReference>
<dbReference type="EMBL" id="CM002874">
    <property type="protein sequence ID" value="KFK30850.1"/>
    <property type="molecule type" value="Genomic_DNA"/>
</dbReference>